<keyword evidence="2" id="KW-1185">Reference proteome</keyword>
<accession>A0A284VJW3</accession>
<evidence type="ECO:0000313" key="2">
    <source>
        <dbReference type="Proteomes" id="UP000218615"/>
    </source>
</evidence>
<protein>
    <submittedName>
        <fullName evidence="1">Uncharacterized protein</fullName>
    </submittedName>
</protein>
<dbReference type="EMBL" id="FZMP01000026">
    <property type="protein sequence ID" value="SNQ59540.1"/>
    <property type="molecule type" value="Genomic_DNA"/>
</dbReference>
<evidence type="ECO:0000313" key="1">
    <source>
        <dbReference type="EMBL" id="SNQ59540.1"/>
    </source>
</evidence>
<reference evidence="2" key="1">
    <citation type="submission" date="2017-06" db="EMBL/GenBank/DDBJ databases">
        <authorList>
            <person name="Cremers G."/>
        </authorList>
    </citation>
    <scope>NUCLEOTIDE SEQUENCE [LARGE SCALE GENOMIC DNA]</scope>
</reference>
<dbReference type="Proteomes" id="UP000218615">
    <property type="component" value="Unassembled WGS sequence"/>
</dbReference>
<organism evidence="1 2">
    <name type="scientific">Candidatus Methanoperedens nitratireducens</name>
    <dbReference type="NCBI Taxonomy" id="1392998"/>
    <lineage>
        <taxon>Archaea</taxon>
        <taxon>Methanobacteriati</taxon>
        <taxon>Methanobacteriota</taxon>
        <taxon>Stenosarchaea group</taxon>
        <taxon>Methanomicrobia</taxon>
        <taxon>Methanosarcinales</taxon>
        <taxon>ANME-2 cluster</taxon>
        <taxon>Candidatus Methanoperedentaceae</taxon>
        <taxon>Candidatus Methanoperedens</taxon>
    </lineage>
</organism>
<proteinExistence type="predicted"/>
<dbReference type="RefSeq" id="WP_096203899.1">
    <property type="nucleotide sequence ID" value="NZ_FZMP01000026.1"/>
</dbReference>
<name>A0A284VJW3_9EURY</name>
<gene>
    <name evidence="1" type="ORF">MNV_1210023</name>
</gene>
<dbReference type="AlphaFoldDB" id="A0A284VJW3"/>
<sequence>MGYASGAKKLWEIIDDIAAGLIASAGGYWTDGDVTWTTTDKTGNNARRCLHYVNGAEELYVALEQINQTSGINYYYTGSQWYYGKGLRIVLSATWDGVGHTYPASNQSTLIPFENYQAGGVSTDMATLLVTYYLWIESNGFVLMGKPEPTATPQQQSFFTVLERNSSKEYSDGYTNFYCLSVLNVYGGGQGSTMYDGQDGVTSINRSRLILRPFSYQYPDTATRLGAVTPTGNGISFVPTPTYYAFKSSGDGKAYYVKPIVHNLSGQVTPIFQAELWFPWSESVGLIDGDVVAVEGFTTKFLCKALDSPDSTARLLFAIKYVA</sequence>
<dbReference type="OrthoDB" id="122662at2157"/>